<dbReference type="KEGG" id="pex:IZT61_20705"/>
<keyword evidence="2" id="KW-1185">Reference proteome</keyword>
<evidence type="ECO:0000313" key="1">
    <source>
        <dbReference type="EMBL" id="QPH39431.1"/>
    </source>
</evidence>
<dbReference type="Proteomes" id="UP000594759">
    <property type="component" value="Chromosome"/>
</dbReference>
<reference evidence="1 2" key="1">
    <citation type="submission" date="2020-11" db="EMBL/GenBank/DDBJ databases">
        <title>Pedobacter endophytica, an endophytic bacteria isolated form Carex pumila.</title>
        <authorList>
            <person name="Peng Y."/>
            <person name="Jiang L."/>
            <person name="Lee J."/>
        </authorList>
    </citation>
    <scope>NUCLEOTIDE SEQUENCE [LARGE SCALE GENOMIC DNA]</scope>
    <source>
        <strain evidence="1 2">JBR3-12</strain>
    </source>
</reference>
<dbReference type="AlphaFoldDB" id="A0A7S9KZN6"/>
<proteinExistence type="predicted"/>
<protein>
    <submittedName>
        <fullName evidence="1">Uncharacterized protein</fullName>
    </submittedName>
</protein>
<accession>A0A7S9KZN6</accession>
<organism evidence="1 2">
    <name type="scientific">Pedobacter endophyticus</name>
    <dbReference type="NCBI Taxonomy" id="2789740"/>
    <lineage>
        <taxon>Bacteria</taxon>
        <taxon>Pseudomonadati</taxon>
        <taxon>Bacteroidota</taxon>
        <taxon>Sphingobacteriia</taxon>
        <taxon>Sphingobacteriales</taxon>
        <taxon>Sphingobacteriaceae</taxon>
        <taxon>Pedobacter</taxon>
    </lineage>
</organism>
<dbReference type="EMBL" id="CP064939">
    <property type="protein sequence ID" value="QPH39431.1"/>
    <property type="molecule type" value="Genomic_DNA"/>
</dbReference>
<name>A0A7S9KZN6_9SPHI</name>
<gene>
    <name evidence="1" type="ORF">IZT61_20705</name>
</gene>
<sequence length="106" mass="12020">MDQGSPRAGVERLKTWSTTFNTPSTTLVYVVNYVQQSINHLVERGTARYTTRLPRRYTWHTTFANPLTTLPNPANGVNDVVHHVTLPHLRGKRRGRPRSASRGRGI</sequence>
<evidence type="ECO:0000313" key="2">
    <source>
        <dbReference type="Proteomes" id="UP000594759"/>
    </source>
</evidence>
<dbReference type="RefSeq" id="WP_196098898.1">
    <property type="nucleotide sequence ID" value="NZ_CP064939.1"/>
</dbReference>